<dbReference type="GO" id="GO:0055085">
    <property type="term" value="P:transmembrane transport"/>
    <property type="evidence" value="ECO:0007669"/>
    <property type="project" value="InterPro"/>
</dbReference>
<gene>
    <name evidence="8" type="ORF">E3T51_00600</name>
</gene>
<evidence type="ECO:0000256" key="6">
    <source>
        <dbReference type="SAM" id="MobiDB-lite"/>
    </source>
</evidence>
<evidence type="ECO:0000259" key="7">
    <source>
        <dbReference type="PROSITE" id="PS50928"/>
    </source>
</evidence>
<dbReference type="InterPro" id="IPR000515">
    <property type="entry name" value="MetI-like"/>
</dbReference>
<feature type="transmembrane region" description="Helical" evidence="5">
    <location>
        <begin position="36"/>
        <end position="54"/>
    </location>
</feature>
<evidence type="ECO:0000256" key="2">
    <source>
        <dbReference type="ARBA" id="ARBA00022692"/>
    </source>
</evidence>
<dbReference type="PANTHER" id="PTHR43879">
    <property type="entry name" value="ABC TRANSPORTER PERMEASE PROTEIN"/>
    <property type="match status" value="1"/>
</dbReference>
<feature type="transmembrane region" description="Helical" evidence="5">
    <location>
        <begin position="215"/>
        <end position="237"/>
    </location>
</feature>
<dbReference type="Pfam" id="PF00528">
    <property type="entry name" value="BPD_transp_1"/>
    <property type="match status" value="1"/>
</dbReference>
<evidence type="ECO:0000256" key="5">
    <source>
        <dbReference type="RuleBase" id="RU363032"/>
    </source>
</evidence>
<feature type="transmembrane region" description="Helical" evidence="5">
    <location>
        <begin position="139"/>
        <end position="159"/>
    </location>
</feature>
<protein>
    <submittedName>
        <fullName evidence="8">Carbohydrate ABC transporter permease</fullName>
    </submittedName>
</protein>
<keyword evidence="2 5" id="KW-0812">Transmembrane</keyword>
<evidence type="ECO:0000256" key="1">
    <source>
        <dbReference type="ARBA" id="ARBA00004141"/>
    </source>
</evidence>
<dbReference type="GO" id="GO:0005886">
    <property type="term" value="C:plasma membrane"/>
    <property type="evidence" value="ECO:0007669"/>
    <property type="project" value="UniProtKB-SubCell"/>
</dbReference>
<sequence length="308" mass="33468">MTITEEAPPIAPPRAETAPRTPKPVHRARMGRTLKYVLLVIFVFVVLIPVYVLIVTSFKPPADVTASTSWGLPVRWPWQSATPGGPTGFDNWTGAWSALAPSIGRTFLLAIPAALISSFVGAMNGFVLSRWRFPHADIVFTFILFGMFIPYQAIMTPLVQMKTTLGLPSDISTLLMVHVIYGLPICTLIFRNYYVSIPMELMEASRMDGAGMLRTFASIVLPLSLPGFVVTIIWQFTNAWNDFLFAMFLSDTGGGPVSLALNNLAQGAQLANYGTAMAGALIASLPTLLVYIILGKYFIGGLMSGSVK</sequence>
<keyword evidence="3 5" id="KW-1133">Transmembrane helix</keyword>
<comment type="caution">
    <text evidence="8">The sequence shown here is derived from an EMBL/GenBank/DDBJ whole genome shotgun (WGS) entry which is preliminary data.</text>
</comment>
<dbReference type="EMBL" id="SOHN01000003">
    <property type="protein sequence ID" value="TFD91248.1"/>
    <property type="molecule type" value="Genomic_DNA"/>
</dbReference>
<reference evidence="8 9" key="1">
    <citation type="submission" date="2019-03" db="EMBL/GenBank/DDBJ databases">
        <title>Genomics of glacier-inhabiting Cryobacterium strains.</title>
        <authorList>
            <person name="Liu Q."/>
            <person name="Xin Y.-H."/>
        </authorList>
    </citation>
    <scope>NUCLEOTIDE SEQUENCE [LARGE SCALE GENOMIC DNA]</scope>
    <source>
        <strain evidence="8 9">Sr54</strain>
    </source>
</reference>
<dbReference type="SUPFAM" id="SSF161098">
    <property type="entry name" value="MetI-like"/>
    <property type="match status" value="1"/>
</dbReference>
<keyword evidence="4 5" id="KW-0472">Membrane</keyword>
<organism evidence="8 9">
    <name type="scientific">Cryobacterium serini</name>
    <dbReference type="NCBI Taxonomy" id="1259201"/>
    <lineage>
        <taxon>Bacteria</taxon>
        <taxon>Bacillati</taxon>
        <taxon>Actinomycetota</taxon>
        <taxon>Actinomycetes</taxon>
        <taxon>Micrococcales</taxon>
        <taxon>Microbacteriaceae</taxon>
        <taxon>Cryobacterium</taxon>
    </lineage>
</organism>
<dbReference type="Proteomes" id="UP000297626">
    <property type="component" value="Unassembled WGS sequence"/>
</dbReference>
<keyword evidence="9" id="KW-1185">Reference proteome</keyword>
<name>A0A4R9BUN2_9MICO</name>
<dbReference type="InterPro" id="IPR035906">
    <property type="entry name" value="MetI-like_sf"/>
</dbReference>
<proteinExistence type="inferred from homology"/>
<evidence type="ECO:0000313" key="8">
    <source>
        <dbReference type="EMBL" id="TFD91248.1"/>
    </source>
</evidence>
<dbReference type="AlphaFoldDB" id="A0A4R9BUN2"/>
<feature type="transmembrane region" description="Helical" evidence="5">
    <location>
        <begin position="243"/>
        <end position="261"/>
    </location>
</feature>
<comment type="subcellular location">
    <subcellularLocation>
        <location evidence="5">Cell membrane</location>
        <topology evidence="5">Multi-pass membrane protein</topology>
    </subcellularLocation>
    <subcellularLocation>
        <location evidence="1">Membrane</location>
        <topology evidence="1">Multi-pass membrane protein</topology>
    </subcellularLocation>
</comment>
<keyword evidence="5" id="KW-0813">Transport</keyword>
<comment type="similarity">
    <text evidence="5">Belongs to the binding-protein-dependent transport system permease family.</text>
</comment>
<dbReference type="CDD" id="cd06261">
    <property type="entry name" value="TM_PBP2"/>
    <property type="match status" value="1"/>
</dbReference>
<feature type="transmembrane region" description="Helical" evidence="5">
    <location>
        <begin position="107"/>
        <end position="127"/>
    </location>
</feature>
<feature type="transmembrane region" description="Helical" evidence="5">
    <location>
        <begin position="171"/>
        <end position="194"/>
    </location>
</feature>
<dbReference type="Gene3D" id="1.10.3720.10">
    <property type="entry name" value="MetI-like"/>
    <property type="match status" value="1"/>
</dbReference>
<feature type="region of interest" description="Disordered" evidence="6">
    <location>
        <begin position="1"/>
        <end position="24"/>
    </location>
</feature>
<dbReference type="PANTHER" id="PTHR43879:SF1">
    <property type="entry name" value="GLUCOSE IMPORT SYSTEM PERMEASE PROTEIN GLCU"/>
    <property type="match status" value="1"/>
</dbReference>
<accession>A0A4R9BUN2</accession>
<feature type="transmembrane region" description="Helical" evidence="5">
    <location>
        <begin position="273"/>
        <end position="294"/>
    </location>
</feature>
<evidence type="ECO:0000313" key="9">
    <source>
        <dbReference type="Proteomes" id="UP000297626"/>
    </source>
</evidence>
<dbReference type="RefSeq" id="WP_134526134.1">
    <property type="nucleotide sequence ID" value="NZ_SOHN01000003.1"/>
</dbReference>
<dbReference type="PROSITE" id="PS50928">
    <property type="entry name" value="ABC_TM1"/>
    <property type="match status" value="1"/>
</dbReference>
<feature type="domain" description="ABC transmembrane type-1" evidence="7">
    <location>
        <begin position="103"/>
        <end position="294"/>
    </location>
</feature>
<evidence type="ECO:0000256" key="4">
    <source>
        <dbReference type="ARBA" id="ARBA00023136"/>
    </source>
</evidence>
<evidence type="ECO:0000256" key="3">
    <source>
        <dbReference type="ARBA" id="ARBA00022989"/>
    </source>
</evidence>
<feature type="compositionally biased region" description="Low complexity" evidence="6">
    <location>
        <begin position="1"/>
        <end position="20"/>
    </location>
</feature>